<feature type="transmembrane region" description="Helical" evidence="7">
    <location>
        <begin position="252"/>
        <end position="277"/>
    </location>
</feature>
<evidence type="ECO:0000313" key="10">
    <source>
        <dbReference type="Proteomes" id="UP000831113"/>
    </source>
</evidence>
<dbReference type="RefSeq" id="WP_243797300.1">
    <property type="nucleotide sequence ID" value="NZ_CP094669.1"/>
</dbReference>
<evidence type="ECO:0000256" key="6">
    <source>
        <dbReference type="ARBA" id="ARBA00023136"/>
    </source>
</evidence>
<evidence type="ECO:0000256" key="3">
    <source>
        <dbReference type="ARBA" id="ARBA00022475"/>
    </source>
</evidence>
<evidence type="ECO:0000256" key="2">
    <source>
        <dbReference type="ARBA" id="ARBA00022448"/>
    </source>
</evidence>
<accession>A0ABY4CY36</accession>
<dbReference type="PANTHER" id="PTHR43386">
    <property type="entry name" value="OLIGOPEPTIDE TRANSPORT SYSTEM PERMEASE PROTEIN APPC"/>
    <property type="match status" value="1"/>
</dbReference>
<evidence type="ECO:0000256" key="1">
    <source>
        <dbReference type="ARBA" id="ARBA00004651"/>
    </source>
</evidence>
<feature type="domain" description="ABC transmembrane type-1" evidence="8">
    <location>
        <begin position="124"/>
        <end position="319"/>
    </location>
</feature>
<keyword evidence="10" id="KW-1185">Reference proteome</keyword>
<name>A0ABY4CY36_9BACT</name>
<evidence type="ECO:0000259" key="8">
    <source>
        <dbReference type="PROSITE" id="PS50928"/>
    </source>
</evidence>
<organism evidence="9 10">
    <name type="scientific">Hymenobacter tibetensis</name>
    <dbReference type="NCBI Taxonomy" id="497967"/>
    <lineage>
        <taxon>Bacteria</taxon>
        <taxon>Pseudomonadati</taxon>
        <taxon>Bacteroidota</taxon>
        <taxon>Cytophagia</taxon>
        <taxon>Cytophagales</taxon>
        <taxon>Hymenobacteraceae</taxon>
        <taxon>Hymenobacter</taxon>
    </lineage>
</organism>
<dbReference type="PROSITE" id="PS50928">
    <property type="entry name" value="ABC_TM1"/>
    <property type="match status" value="1"/>
</dbReference>
<evidence type="ECO:0000256" key="4">
    <source>
        <dbReference type="ARBA" id="ARBA00022692"/>
    </source>
</evidence>
<dbReference type="SUPFAM" id="SSF161098">
    <property type="entry name" value="MetI-like"/>
    <property type="match status" value="1"/>
</dbReference>
<dbReference type="InterPro" id="IPR035906">
    <property type="entry name" value="MetI-like_sf"/>
</dbReference>
<reference evidence="9 10" key="1">
    <citation type="submission" date="2022-03" db="EMBL/GenBank/DDBJ databases">
        <title>Hymenobactersp. isolated from the air.</title>
        <authorList>
            <person name="Won M."/>
            <person name="Kwon S.-W."/>
        </authorList>
    </citation>
    <scope>NUCLEOTIDE SEQUENCE [LARGE SCALE GENOMIC DNA]</scope>
    <source>
        <strain evidence="9 10">KACC 21982</strain>
    </source>
</reference>
<sequence>MRKWLHQNPQRTWTPLLALLWLSLLVFAAVVAGLLPQQLLSPDLLNSNAPPSTPSHWLGTDPQGQDVMAALLYGARTALLVSIPSVGIAAALGTGFGLAAGYFGDTRLRYPLAYCATVGCAFLCFALFKISFSWLLLLLLSALSVGKVLTRFQFWSHRIALPLDQLIQVCTSLLSSVPRLLLIITIAAAIEPTLLGLVLLLGFTSWTQTARLVRAEARRVRQLPYLEAAHAAGLPPLRIVWHHMLPNVMRPVITTIPLSIAAFITLETTLSFLGIGLPPEVVSWGKLLALSRLAPSSWWLLLFPALCLLATTLALRSVLAFKKR</sequence>
<evidence type="ECO:0000256" key="5">
    <source>
        <dbReference type="ARBA" id="ARBA00022989"/>
    </source>
</evidence>
<dbReference type="CDD" id="cd06261">
    <property type="entry name" value="TM_PBP2"/>
    <property type="match status" value="1"/>
</dbReference>
<dbReference type="InterPro" id="IPR050366">
    <property type="entry name" value="BP-dependent_transpt_permease"/>
</dbReference>
<proteinExistence type="inferred from homology"/>
<feature type="transmembrane region" description="Helical" evidence="7">
    <location>
        <begin position="297"/>
        <end position="319"/>
    </location>
</feature>
<dbReference type="InterPro" id="IPR000515">
    <property type="entry name" value="MetI-like"/>
</dbReference>
<keyword evidence="4 7" id="KW-0812">Transmembrane</keyword>
<dbReference type="Pfam" id="PF00528">
    <property type="entry name" value="BPD_transp_1"/>
    <property type="match status" value="1"/>
</dbReference>
<keyword evidence="6 7" id="KW-0472">Membrane</keyword>
<dbReference type="Proteomes" id="UP000831113">
    <property type="component" value="Chromosome"/>
</dbReference>
<keyword evidence="3" id="KW-1003">Cell membrane</keyword>
<evidence type="ECO:0000313" key="9">
    <source>
        <dbReference type="EMBL" id="UOG74100.1"/>
    </source>
</evidence>
<comment type="subcellular location">
    <subcellularLocation>
        <location evidence="1 7">Cell membrane</location>
        <topology evidence="1 7">Multi-pass membrane protein</topology>
    </subcellularLocation>
</comment>
<comment type="similarity">
    <text evidence="7">Belongs to the binding-protein-dependent transport system permease family.</text>
</comment>
<dbReference type="PANTHER" id="PTHR43386:SF1">
    <property type="entry name" value="D,D-DIPEPTIDE TRANSPORT SYSTEM PERMEASE PROTEIN DDPC-RELATED"/>
    <property type="match status" value="1"/>
</dbReference>
<feature type="transmembrane region" description="Helical" evidence="7">
    <location>
        <begin position="78"/>
        <end position="103"/>
    </location>
</feature>
<dbReference type="Gene3D" id="1.10.3720.10">
    <property type="entry name" value="MetI-like"/>
    <property type="match status" value="1"/>
</dbReference>
<protein>
    <submittedName>
        <fullName evidence="9">ABC transporter permease</fullName>
    </submittedName>
</protein>
<evidence type="ECO:0000256" key="7">
    <source>
        <dbReference type="RuleBase" id="RU363032"/>
    </source>
</evidence>
<dbReference type="EMBL" id="CP094669">
    <property type="protein sequence ID" value="UOG74100.1"/>
    <property type="molecule type" value="Genomic_DNA"/>
</dbReference>
<keyword evidence="2 7" id="KW-0813">Transport</keyword>
<gene>
    <name evidence="9" type="ORF">MTX78_18505</name>
</gene>
<keyword evidence="5 7" id="KW-1133">Transmembrane helix</keyword>